<dbReference type="Gene3D" id="3.40.50.12780">
    <property type="entry name" value="N-terminal domain of ligase-like"/>
    <property type="match status" value="1"/>
</dbReference>
<organism evidence="2 3">
    <name type="scientific">Coemansia aciculifera</name>
    <dbReference type="NCBI Taxonomy" id="417176"/>
    <lineage>
        <taxon>Eukaryota</taxon>
        <taxon>Fungi</taxon>
        <taxon>Fungi incertae sedis</taxon>
        <taxon>Zoopagomycota</taxon>
        <taxon>Kickxellomycotina</taxon>
        <taxon>Kickxellomycetes</taxon>
        <taxon>Kickxellales</taxon>
        <taxon>Kickxellaceae</taxon>
        <taxon>Coemansia</taxon>
    </lineage>
</organism>
<evidence type="ECO:0000313" key="3">
    <source>
        <dbReference type="Proteomes" id="UP001140074"/>
    </source>
</evidence>
<evidence type="ECO:0000313" key="2">
    <source>
        <dbReference type="EMBL" id="KAJ2861567.1"/>
    </source>
</evidence>
<dbReference type="InterPro" id="IPR000873">
    <property type="entry name" value="AMP-dep_synth/lig_dom"/>
</dbReference>
<gene>
    <name evidence="2" type="ORF">GGH94_004814</name>
</gene>
<dbReference type="SUPFAM" id="SSF56801">
    <property type="entry name" value="Acetyl-CoA synthetase-like"/>
    <property type="match status" value="1"/>
</dbReference>
<dbReference type="PANTHER" id="PTHR24096:SF428">
    <property type="entry name" value="ACID-COA LIGASE PROTEIN, PUTATIVE-RELATED"/>
    <property type="match status" value="1"/>
</dbReference>
<protein>
    <recommendedName>
        <fullName evidence="1">AMP-dependent synthetase/ligase domain-containing protein</fullName>
    </recommendedName>
</protein>
<sequence length="531" mass="57253">MLVASPLRSQLLPVGDIPTHVFRSAESRLGDVMLVDAETEQTFTIGDIITTSTRLAAGLSQAGHGGQVISVFDNTNLRCVYVYYAALLIGGTYQSLGTDIDASQLRDRIQRSATSVVFTTRKYVAQLKEATLGMDLAMYVLDHGYCKCRTLCAAPESLAQCLSFVHQLLDDPMFTPVRITNSSDAMSRPAYLAYVAGSPAPLTLSHYGMLSTYQISRPGPTAQSPMRTVVSAIPFANAHGIGNIAHYPMLSGSRVVQLANADPQTCLAAIEKWKPSTLLATYDALASILAITTRKGNKLVVGDHEYDTSSLNVIFVHELRGCIAESIRGKVAQLFYARLVELYGFMETGLVAGVITEYPRIAGSVGILCPNVTARVTEADRDVEDGCYGEILVSTPRMATSSDVASYFSTGDYGTVTQSGVVIVKARVADLIRLPQGIFAPADIESRIFEHPVVVDCAAVADTSQTDDGCVVRPCVFVVTRSGCSHAAESLVYTLRAEYPGIYTRFTDHIPRCFRGEPDRAALRAMLAGQA</sequence>
<dbReference type="InterPro" id="IPR042099">
    <property type="entry name" value="ANL_N_sf"/>
</dbReference>
<dbReference type="InterPro" id="IPR045851">
    <property type="entry name" value="AMP-bd_C_sf"/>
</dbReference>
<comment type="caution">
    <text evidence="2">The sequence shown here is derived from an EMBL/GenBank/DDBJ whole genome shotgun (WGS) entry which is preliminary data.</text>
</comment>
<dbReference type="AlphaFoldDB" id="A0A9W8IMP8"/>
<proteinExistence type="predicted"/>
<feature type="domain" description="AMP-dependent synthetase/ligase" evidence="1">
    <location>
        <begin position="23"/>
        <end position="399"/>
    </location>
</feature>
<accession>A0A9W8IMP8</accession>
<dbReference type="PANTHER" id="PTHR24096">
    <property type="entry name" value="LONG-CHAIN-FATTY-ACID--COA LIGASE"/>
    <property type="match status" value="1"/>
</dbReference>
<keyword evidence="3" id="KW-1185">Reference proteome</keyword>
<dbReference type="EMBL" id="JANBUY010000215">
    <property type="protein sequence ID" value="KAJ2861567.1"/>
    <property type="molecule type" value="Genomic_DNA"/>
</dbReference>
<dbReference type="GO" id="GO:0016405">
    <property type="term" value="F:CoA-ligase activity"/>
    <property type="evidence" value="ECO:0007669"/>
    <property type="project" value="TreeGrafter"/>
</dbReference>
<dbReference type="Proteomes" id="UP001140074">
    <property type="component" value="Unassembled WGS sequence"/>
</dbReference>
<evidence type="ECO:0000259" key="1">
    <source>
        <dbReference type="Pfam" id="PF00501"/>
    </source>
</evidence>
<name>A0A9W8IMP8_9FUNG</name>
<reference evidence="2" key="1">
    <citation type="submission" date="2022-07" db="EMBL/GenBank/DDBJ databases">
        <title>Phylogenomic reconstructions and comparative analyses of Kickxellomycotina fungi.</title>
        <authorList>
            <person name="Reynolds N.K."/>
            <person name="Stajich J.E."/>
            <person name="Barry K."/>
            <person name="Grigoriev I.V."/>
            <person name="Crous P."/>
            <person name="Smith M.E."/>
        </authorList>
    </citation>
    <scope>NUCLEOTIDE SEQUENCE</scope>
    <source>
        <strain evidence="2">RSA 476</strain>
    </source>
</reference>
<dbReference type="Gene3D" id="3.30.300.30">
    <property type="match status" value="1"/>
</dbReference>
<dbReference type="Pfam" id="PF00501">
    <property type="entry name" value="AMP-binding"/>
    <property type="match status" value="1"/>
</dbReference>